<dbReference type="EMBL" id="CP031264">
    <property type="protein sequence ID" value="AXI78956.1"/>
    <property type="molecule type" value="Genomic_DNA"/>
</dbReference>
<sequence length="174" mass="18330">MTSLDPTVTDVSTYAGSWTLDPDRTSITFHTKAMWVLPVKGTFRALEGAGEVGADGSLSGTLVIDAASIDTGNKKRDDHLRNADFLEVTAHPAITFTATGAVATPAGKVEVTGELTVHGRTKPLTLLAEVSATGDSATVSTEVEIDRSLWGLTWAQMGAGLKNRAVVTAHFHRP</sequence>
<dbReference type="Gene3D" id="2.40.128.110">
    <property type="entry name" value="Lipid/polyisoprenoid-binding, YceI-like"/>
    <property type="match status" value="1"/>
</dbReference>
<protein>
    <submittedName>
        <fullName evidence="3">YceI family protein</fullName>
    </submittedName>
</protein>
<evidence type="ECO:0000259" key="2">
    <source>
        <dbReference type="SMART" id="SM00867"/>
    </source>
</evidence>
<comment type="similarity">
    <text evidence="1">Belongs to the UPF0312 family.</text>
</comment>
<dbReference type="KEGG" id="stri:C7M71_017595"/>
<keyword evidence="4" id="KW-1185">Reference proteome</keyword>
<gene>
    <name evidence="3" type="ORF">C7M71_017595</name>
</gene>
<evidence type="ECO:0000313" key="4">
    <source>
        <dbReference type="Proteomes" id="UP000249340"/>
    </source>
</evidence>
<organism evidence="3 4">
    <name type="scientific">Peterkaempfera bronchialis</name>
    <dbReference type="NCBI Taxonomy" id="2126346"/>
    <lineage>
        <taxon>Bacteria</taxon>
        <taxon>Bacillati</taxon>
        <taxon>Actinomycetota</taxon>
        <taxon>Actinomycetes</taxon>
        <taxon>Kitasatosporales</taxon>
        <taxon>Streptomycetaceae</taxon>
        <taxon>Peterkaempfera</taxon>
    </lineage>
</organism>
<evidence type="ECO:0000256" key="1">
    <source>
        <dbReference type="ARBA" id="ARBA00008812"/>
    </source>
</evidence>
<dbReference type="PANTHER" id="PTHR34406:SF1">
    <property type="entry name" value="PROTEIN YCEI"/>
    <property type="match status" value="1"/>
</dbReference>
<reference evidence="4" key="1">
    <citation type="submission" date="2018-07" db="EMBL/GenBank/DDBJ databases">
        <title>Streptacidiphilus bronchialis DSM 106435 chromosome.</title>
        <authorList>
            <person name="Batra D."/>
            <person name="Gulvik C.A."/>
        </authorList>
    </citation>
    <scope>NUCLEOTIDE SEQUENCE [LARGE SCALE GENOMIC DNA]</scope>
    <source>
        <strain evidence="4">DSM 106435</strain>
    </source>
</reference>
<dbReference type="InterPro" id="IPR036761">
    <property type="entry name" value="TTHA0802/YceI-like_sf"/>
</dbReference>
<dbReference type="PANTHER" id="PTHR34406">
    <property type="entry name" value="PROTEIN YCEI"/>
    <property type="match status" value="1"/>
</dbReference>
<proteinExistence type="inferred from homology"/>
<dbReference type="OrthoDB" id="9811006at2"/>
<dbReference type="AlphaFoldDB" id="A0A345SZ01"/>
<dbReference type="Proteomes" id="UP000249340">
    <property type="component" value="Chromosome"/>
</dbReference>
<dbReference type="SMART" id="SM00867">
    <property type="entry name" value="YceI"/>
    <property type="match status" value="1"/>
</dbReference>
<name>A0A345SZ01_9ACTN</name>
<feature type="domain" description="Lipid/polyisoprenoid-binding YceI-like" evidence="2">
    <location>
        <begin position="17"/>
        <end position="168"/>
    </location>
</feature>
<evidence type="ECO:0000313" key="3">
    <source>
        <dbReference type="EMBL" id="AXI78956.1"/>
    </source>
</evidence>
<dbReference type="SUPFAM" id="SSF101874">
    <property type="entry name" value="YceI-like"/>
    <property type="match status" value="1"/>
</dbReference>
<dbReference type="InterPro" id="IPR007372">
    <property type="entry name" value="Lipid/polyisoprenoid-bd_YceI"/>
</dbReference>
<accession>A0A345SZ01</accession>
<dbReference type="Pfam" id="PF04264">
    <property type="entry name" value="YceI"/>
    <property type="match status" value="1"/>
</dbReference>